<keyword evidence="3" id="KW-0732">Signal</keyword>
<gene>
    <name evidence="4" type="ORF">BN11_1450005</name>
</gene>
<proteinExistence type="predicted"/>
<feature type="repeat" description="NHL" evidence="2">
    <location>
        <begin position="346"/>
        <end position="380"/>
    </location>
</feature>
<dbReference type="SUPFAM" id="SSF63829">
    <property type="entry name" value="Calcium-dependent phosphotriesterase"/>
    <property type="match status" value="1"/>
</dbReference>
<dbReference type="InterPro" id="IPR001258">
    <property type="entry name" value="NHL_repeat"/>
</dbReference>
<evidence type="ECO:0000313" key="4">
    <source>
        <dbReference type="EMBL" id="CCH72229.1"/>
    </source>
</evidence>
<reference evidence="4 5" key="1">
    <citation type="journal article" date="2013" name="ISME J.">
        <title>A metabolic model for members of the genus Tetrasphaera involved in enhanced biological phosphorus removal.</title>
        <authorList>
            <person name="Kristiansen R."/>
            <person name="Nguyen H.T.T."/>
            <person name="Saunders A.M."/>
            <person name="Nielsen J.L."/>
            <person name="Wimmer R."/>
            <person name="Le V.Q."/>
            <person name="McIlroy S.J."/>
            <person name="Petrovski S."/>
            <person name="Seviour R.J."/>
            <person name="Calteau A."/>
            <person name="Nielsen K.L."/>
            <person name="Nielsen P.H."/>
        </authorList>
    </citation>
    <scope>NUCLEOTIDE SEQUENCE [LARGE SCALE GENOMIC DNA]</scope>
    <source>
        <strain evidence="4 5">Ben110</strain>
    </source>
</reference>
<dbReference type="SUPFAM" id="SSF101898">
    <property type="entry name" value="NHL repeat"/>
    <property type="match status" value="1"/>
</dbReference>
<dbReference type="Pfam" id="PF01436">
    <property type="entry name" value="NHL"/>
    <property type="match status" value="1"/>
</dbReference>
<dbReference type="Pfam" id="PF17170">
    <property type="entry name" value="DUF5128"/>
    <property type="match status" value="1"/>
</dbReference>
<keyword evidence="1" id="KW-0677">Repeat</keyword>
<dbReference type="GO" id="GO:0008270">
    <property type="term" value="F:zinc ion binding"/>
    <property type="evidence" value="ECO:0007669"/>
    <property type="project" value="UniProtKB-KW"/>
</dbReference>
<dbReference type="PROSITE" id="PS51125">
    <property type="entry name" value="NHL"/>
    <property type="match status" value="4"/>
</dbReference>
<protein>
    <submittedName>
        <fullName evidence="4">Putative Peptidylamidoglycolate lyase</fullName>
        <ecNumber evidence="4">4.3.2.5</ecNumber>
    </submittedName>
</protein>
<evidence type="ECO:0000256" key="2">
    <source>
        <dbReference type="PROSITE-ProRule" id="PRU00504"/>
    </source>
</evidence>
<organism evidence="4 5">
    <name type="scientific">Nostocoides australiense Ben110</name>
    <dbReference type="NCBI Taxonomy" id="1193182"/>
    <lineage>
        <taxon>Bacteria</taxon>
        <taxon>Bacillati</taxon>
        <taxon>Actinomycetota</taxon>
        <taxon>Actinomycetes</taxon>
        <taxon>Micrococcales</taxon>
        <taxon>Intrasporangiaceae</taxon>
        <taxon>Nostocoides</taxon>
    </lineage>
</organism>
<dbReference type="EC" id="4.3.2.5" evidence="4"/>
<dbReference type="CDD" id="cd14956">
    <property type="entry name" value="NHL_like_3"/>
    <property type="match status" value="1"/>
</dbReference>
<dbReference type="InterPro" id="IPR050952">
    <property type="entry name" value="TRIM-NHL_E3_ligases"/>
</dbReference>
<evidence type="ECO:0000256" key="1">
    <source>
        <dbReference type="ARBA" id="ARBA00022737"/>
    </source>
</evidence>
<dbReference type="InterPro" id="IPR011042">
    <property type="entry name" value="6-blade_b-propeller_TolB-like"/>
</dbReference>
<sequence length="612" mass="65003">MPATPAATTRFLTFAVVFVALVAAVLMPRTPADAQAWTPPAYQRTIGGPGHAGVYAWGAATAPDGTIVIGDYWNYVVRRYATDGTLLQTMSSRGKGPGQTSAPHGVATDPVDGSIYIADMNHPERRIVKLAADGSFIRDIPPYVAGVTVPYPYVTHITTGPDGDLYAVSSHNVPYLFAAVLVFSKDGVFKRAITGVGSEPGQFGLLRGIAVDAASNTYVADTSKGLIQVFDASGAFVRTIGARGDGPGKFRGDMRGLAIDRVNGWIYANDAEASQIEKFSLTGEHLATFGSEGSGPGQFRDGGRELTVGLDGNVYAPDFGGYRVLVFRPDGTFLRSLPDPVPPPPPGGFNQAMGVAVNDSTGAVYVADTYNQRIQQFTAAGAFARQWGFRGSTGGYAMNYPRGVTVDQATGRVWVANSRQGNVKAYSATGTFLRSFGRWGTETGQYQLARDLVVRGNRIYHADSNNLRIVATDLTGKVIWTRPCGTTFIPGQGPGLLKGCTGVGVDDAGRVYAAAVTENALYVFSPSGTLLRKSMTGVRAPYDVVVHRDRVYVTEHTANRVAVYSLSLARLGSFGATGTAHGQFQGPAAIDVDATGRLYVMDSRNERVEVFG</sequence>
<dbReference type="Proteomes" id="UP000035763">
    <property type="component" value="Unassembled WGS sequence"/>
</dbReference>
<dbReference type="PANTHER" id="PTHR24104">
    <property type="entry name" value="E3 UBIQUITIN-PROTEIN LIGASE NHLRC1-RELATED"/>
    <property type="match status" value="1"/>
</dbReference>
<dbReference type="PANTHER" id="PTHR24104:SF25">
    <property type="entry name" value="PROTEIN LIN-41"/>
    <property type="match status" value="1"/>
</dbReference>
<dbReference type="STRING" id="1193182.BN11_1450005"/>
<accession>W6K1P6</accession>
<feature type="signal peptide" evidence="3">
    <location>
        <begin position="1"/>
        <end position="34"/>
    </location>
</feature>
<dbReference type="RefSeq" id="WP_048697431.1">
    <property type="nucleotide sequence ID" value="NZ_HG764815.1"/>
</dbReference>
<feature type="repeat" description="NHL" evidence="2">
    <location>
        <begin position="87"/>
        <end position="133"/>
    </location>
</feature>
<name>W6K1P6_9MICO</name>
<dbReference type="CDD" id="cd05819">
    <property type="entry name" value="NHL"/>
    <property type="match status" value="1"/>
</dbReference>
<evidence type="ECO:0000256" key="3">
    <source>
        <dbReference type="SAM" id="SignalP"/>
    </source>
</evidence>
<evidence type="ECO:0000313" key="5">
    <source>
        <dbReference type="Proteomes" id="UP000035763"/>
    </source>
</evidence>
<dbReference type="EMBL" id="CAJA01000052">
    <property type="protein sequence ID" value="CCH72229.1"/>
    <property type="molecule type" value="Genomic_DNA"/>
</dbReference>
<comment type="caution">
    <text evidence="4">The sequence shown here is derived from an EMBL/GenBank/DDBJ whole genome shotgun (WGS) entry which is preliminary data.</text>
</comment>
<dbReference type="OrthoDB" id="9811352at2"/>
<feature type="repeat" description="NHL" evidence="2">
    <location>
        <begin position="571"/>
        <end position="612"/>
    </location>
</feature>
<dbReference type="AlphaFoldDB" id="W6K1P6"/>
<feature type="chain" id="PRO_5004877416" evidence="3">
    <location>
        <begin position="35"/>
        <end position="612"/>
    </location>
</feature>
<keyword evidence="4" id="KW-0456">Lyase</keyword>
<feature type="repeat" description="NHL" evidence="2">
    <location>
        <begin position="193"/>
        <end position="233"/>
    </location>
</feature>
<keyword evidence="5" id="KW-1185">Reference proteome</keyword>
<dbReference type="Gene3D" id="2.120.10.30">
    <property type="entry name" value="TolB, C-terminal domain"/>
    <property type="match status" value="4"/>
</dbReference>
<dbReference type="GO" id="GO:0004598">
    <property type="term" value="F:peptidylamidoglycolate lyase activity"/>
    <property type="evidence" value="ECO:0007669"/>
    <property type="project" value="UniProtKB-EC"/>
</dbReference>